<dbReference type="PANTHER" id="PTHR21366">
    <property type="entry name" value="GLYOXALASE FAMILY PROTEIN"/>
    <property type="match status" value="1"/>
</dbReference>
<organism evidence="3 4">
    <name type="scientific">Comamonas testosteroni TK102</name>
    <dbReference type="NCBI Taxonomy" id="1392005"/>
    <lineage>
        <taxon>Bacteria</taxon>
        <taxon>Pseudomonadati</taxon>
        <taxon>Pseudomonadota</taxon>
        <taxon>Betaproteobacteria</taxon>
        <taxon>Burkholderiales</taxon>
        <taxon>Comamonadaceae</taxon>
        <taxon>Comamonas</taxon>
    </lineage>
</organism>
<protein>
    <submittedName>
        <fullName evidence="3">Lactoylglutathione lyase</fullName>
    </submittedName>
</protein>
<dbReference type="HOGENOM" id="CLU_046006_4_0_4"/>
<proteinExistence type="predicted"/>
<dbReference type="RefSeq" id="WP_003054330.1">
    <property type="nucleotide sequence ID" value="NZ_CP006704.1"/>
</dbReference>
<feature type="domain" description="VOC" evidence="2">
    <location>
        <begin position="8"/>
        <end position="134"/>
    </location>
</feature>
<dbReference type="PROSITE" id="PS51819">
    <property type="entry name" value="VOC"/>
    <property type="match status" value="1"/>
</dbReference>
<gene>
    <name evidence="3" type="ORF">O987_15780</name>
</gene>
<dbReference type="EMBL" id="CP006704">
    <property type="protein sequence ID" value="AIJ47273.1"/>
    <property type="molecule type" value="Genomic_DNA"/>
</dbReference>
<name>A0A076PNF9_COMTE</name>
<dbReference type="InterPro" id="IPR004360">
    <property type="entry name" value="Glyas_Fos-R_dOase_dom"/>
</dbReference>
<dbReference type="AlphaFoldDB" id="A0A076PNF9"/>
<dbReference type="GO" id="GO:0016829">
    <property type="term" value="F:lyase activity"/>
    <property type="evidence" value="ECO:0007669"/>
    <property type="project" value="UniProtKB-KW"/>
</dbReference>
<evidence type="ECO:0000259" key="2">
    <source>
        <dbReference type="PROSITE" id="PS51819"/>
    </source>
</evidence>
<dbReference type="InterPro" id="IPR029068">
    <property type="entry name" value="Glyas_Bleomycin-R_OHBP_Dase"/>
</dbReference>
<dbReference type="PANTHER" id="PTHR21366:SF14">
    <property type="entry name" value="GLYOXALASE DOMAIN-CONTAINING PROTEIN 5"/>
    <property type="match status" value="1"/>
</dbReference>
<evidence type="ECO:0000313" key="3">
    <source>
        <dbReference type="EMBL" id="AIJ47273.1"/>
    </source>
</evidence>
<accession>A0A076PNF9</accession>
<sequence>MSTFRVQHIDHIVLRVSDLEQSIRFYREVLGCALAKRRDDLGMVHLRAGASMIDLVDIHGPLGREGGPAASTERRNMDHFCLRIEPFDESAILAHLSRHALKAEKAEQRYGADGTGPSIYCHDPDGNQLELKGPAHRL</sequence>
<dbReference type="InterPro" id="IPR050383">
    <property type="entry name" value="GlyoxalaseI/FosfomycinResist"/>
</dbReference>
<dbReference type="SUPFAM" id="SSF54593">
    <property type="entry name" value="Glyoxalase/Bleomycin resistance protein/Dihydroxybiphenyl dioxygenase"/>
    <property type="match status" value="1"/>
</dbReference>
<dbReference type="Pfam" id="PF00903">
    <property type="entry name" value="Glyoxalase"/>
    <property type="match status" value="1"/>
</dbReference>
<evidence type="ECO:0000256" key="1">
    <source>
        <dbReference type="SAM" id="MobiDB-lite"/>
    </source>
</evidence>
<dbReference type="InterPro" id="IPR037523">
    <property type="entry name" value="VOC_core"/>
</dbReference>
<dbReference type="Gene3D" id="3.10.180.10">
    <property type="entry name" value="2,3-Dihydroxybiphenyl 1,2-Dioxygenase, domain 1"/>
    <property type="match status" value="1"/>
</dbReference>
<dbReference type="Proteomes" id="UP000028782">
    <property type="component" value="Chromosome"/>
</dbReference>
<feature type="region of interest" description="Disordered" evidence="1">
    <location>
        <begin position="114"/>
        <end position="138"/>
    </location>
</feature>
<keyword evidence="3" id="KW-0456">Lyase</keyword>
<reference evidence="3 4" key="1">
    <citation type="journal article" date="2014" name="Genome Announc.">
        <title>Complete Genome Sequence of Polychlorinated Biphenyl Degrader Comamonas testosteroni TK102 (NBRC 109938).</title>
        <authorList>
            <person name="Fukuda K."/>
            <person name="Hosoyama A."/>
            <person name="Tsuchikane K."/>
            <person name="Ohji S."/>
            <person name="Yamazoe A."/>
            <person name="Fujita N."/>
            <person name="Shintani M."/>
            <person name="Kimbara K."/>
        </authorList>
    </citation>
    <scope>NUCLEOTIDE SEQUENCE [LARGE SCALE GENOMIC DNA]</scope>
    <source>
        <strain evidence="3">TK102</strain>
    </source>
</reference>
<evidence type="ECO:0000313" key="4">
    <source>
        <dbReference type="Proteomes" id="UP000028782"/>
    </source>
</evidence>
<dbReference type="KEGG" id="ctes:O987_15780"/>